<keyword evidence="2 4" id="KW-0863">Zinc-finger</keyword>
<dbReference type="PROSITE" id="PS50016">
    <property type="entry name" value="ZF_PHD_2"/>
    <property type="match status" value="2"/>
</dbReference>
<dbReference type="OrthoDB" id="5876363at2759"/>
<feature type="domain" description="PHD-type" evidence="6">
    <location>
        <begin position="504"/>
        <end position="553"/>
    </location>
</feature>
<evidence type="ECO:0000256" key="4">
    <source>
        <dbReference type="PROSITE-ProRule" id="PRU00146"/>
    </source>
</evidence>
<proteinExistence type="predicted"/>
<dbReference type="Gene3D" id="3.30.40.10">
    <property type="entry name" value="Zinc/RING finger domain, C3HC4 (zinc finger)"/>
    <property type="match status" value="2"/>
</dbReference>
<dbReference type="CDD" id="cd15534">
    <property type="entry name" value="PHD2_PHF12_Rco1"/>
    <property type="match status" value="1"/>
</dbReference>
<dbReference type="EMBL" id="ML121534">
    <property type="protein sequence ID" value="RPB26446.1"/>
    <property type="molecule type" value="Genomic_DNA"/>
</dbReference>
<feature type="compositionally biased region" description="Polar residues" evidence="5">
    <location>
        <begin position="855"/>
        <end position="870"/>
    </location>
</feature>
<dbReference type="InParanoid" id="A0A3N4LU70"/>
<keyword evidence="1" id="KW-0479">Metal-binding</keyword>
<dbReference type="SUPFAM" id="SSF57903">
    <property type="entry name" value="FYVE/PHD zinc finger"/>
    <property type="match status" value="2"/>
</dbReference>
<dbReference type="GO" id="GO:0008270">
    <property type="term" value="F:zinc ion binding"/>
    <property type="evidence" value="ECO:0007669"/>
    <property type="project" value="UniProtKB-KW"/>
</dbReference>
<dbReference type="SMART" id="SM00249">
    <property type="entry name" value="PHD"/>
    <property type="match status" value="2"/>
</dbReference>
<feature type="compositionally biased region" description="Polar residues" evidence="5">
    <location>
        <begin position="1"/>
        <end position="20"/>
    </location>
</feature>
<dbReference type="InterPro" id="IPR001965">
    <property type="entry name" value="Znf_PHD"/>
</dbReference>
<gene>
    <name evidence="7" type="ORF">L211DRAFT_899709</name>
</gene>
<dbReference type="Pfam" id="PF00628">
    <property type="entry name" value="PHD"/>
    <property type="match status" value="2"/>
</dbReference>
<feature type="region of interest" description="Disordered" evidence="5">
    <location>
        <begin position="1"/>
        <end position="71"/>
    </location>
</feature>
<organism evidence="7 8">
    <name type="scientific">Terfezia boudieri ATCC MYA-4762</name>
    <dbReference type="NCBI Taxonomy" id="1051890"/>
    <lineage>
        <taxon>Eukaryota</taxon>
        <taxon>Fungi</taxon>
        <taxon>Dikarya</taxon>
        <taxon>Ascomycota</taxon>
        <taxon>Pezizomycotina</taxon>
        <taxon>Pezizomycetes</taxon>
        <taxon>Pezizales</taxon>
        <taxon>Pezizaceae</taxon>
        <taxon>Terfezia</taxon>
    </lineage>
</organism>
<sequence length="919" mass="100411">MPKSTSGRPSRSASRKSTPLKNHIATTSTTATQAGQGTKSTDKQLSKGKARTKDLEEAHEIQPWAEPPLAEPRASYRDYDANAQPNVSTAFMQPLGTLPVAKNLAKYQGIKQKGAGKGTLNGNMKGIHNNSTTEPNGARSIELKTASATTKQEASTLTPPSPTVELRKFTFPDAPEEFPSTKTEVGRQRLSAVVQAAVDRSAQVGMEVLGKAIQALYEDSMQNPELGELLDAVLAQKATADQTVAFQAHIRTAREKLENQGANGASTPGSHSPNVPKVSIAVNYKKTVFPDPPKGRKGRRSSKRLQENHEAIPQLEHTEDFTNTHEHSFLGGPSEPPSPPSTATLNHDKARQAAKTTNETAAEMNARYERVQNELRKSLPSEIPVKESGIRFSQDLDEDSLVDAAAAGVGISTRGSVRKETPISRKRARSPDPPSTPLPAQNGTSPRILEPPEIGGPPKKKRQTRVKSSPMKVRTGPFVLAGNPTAESSSRGARNASECISENDDLCCVCNGPGKFLCCDRCPRSFHFTCINPPMDEDKVPEDSWYCNKCTTQMNPPGKQPRGLFGPLLDDVEKRNPLSFSLPPSIKNYFAGVESGPSGEYMASEKQDNKPTRRGGFVEELDLYRTKDKNGQPIFCFKCGTSALGQKKIIACDFCALYWHLDCVHPPLANPPSQTRKWMCPAHAEQGLLQPRRPRNAKVVNTCLRRGHKNNGYIEIENSESEDEMQFNEHELGGVIYRLPERGIKLDFIDKIKAYRENAQRILYDKPPEASKRRRLTISNGDSTVVVSREQSIVDEDTITEPSIAGKSPEEKDFAQTLLSLRKKGAVGLDAFPTGGDLSALINTLMAEAPSQVQELLRGTSSAPNPSSTVEPPPLSPAESTDSATTVSELEMKQLQALLELCQKRLSMLEAREKHLEVS</sequence>
<dbReference type="GO" id="GO:0006357">
    <property type="term" value="P:regulation of transcription by RNA polymerase II"/>
    <property type="evidence" value="ECO:0007669"/>
    <property type="project" value="TreeGrafter"/>
</dbReference>
<evidence type="ECO:0000256" key="5">
    <source>
        <dbReference type="SAM" id="MobiDB-lite"/>
    </source>
</evidence>
<dbReference type="Proteomes" id="UP000267821">
    <property type="component" value="Unassembled WGS sequence"/>
</dbReference>
<dbReference type="PANTHER" id="PTHR47636:SF1">
    <property type="entry name" value="TRANSCRIPTIONAL REGULATORY PROTEIN RCO1"/>
    <property type="match status" value="1"/>
</dbReference>
<evidence type="ECO:0000313" key="8">
    <source>
        <dbReference type="Proteomes" id="UP000267821"/>
    </source>
</evidence>
<feature type="compositionally biased region" description="Basic and acidic residues" evidence="5">
    <location>
        <begin position="40"/>
        <end position="60"/>
    </location>
</feature>
<reference evidence="7 8" key="1">
    <citation type="journal article" date="2018" name="Nat. Ecol. Evol.">
        <title>Pezizomycetes genomes reveal the molecular basis of ectomycorrhizal truffle lifestyle.</title>
        <authorList>
            <person name="Murat C."/>
            <person name="Payen T."/>
            <person name="Noel B."/>
            <person name="Kuo A."/>
            <person name="Morin E."/>
            <person name="Chen J."/>
            <person name="Kohler A."/>
            <person name="Krizsan K."/>
            <person name="Balestrini R."/>
            <person name="Da Silva C."/>
            <person name="Montanini B."/>
            <person name="Hainaut M."/>
            <person name="Levati E."/>
            <person name="Barry K.W."/>
            <person name="Belfiori B."/>
            <person name="Cichocki N."/>
            <person name="Clum A."/>
            <person name="Dockter R.B."/>
            <person name="Fauchery L."/>
            <person name="Guy J."/>
            <person name="Iotti M."/>
            <person name="Le Tacon F."/>
            <person name="Lindquist E.A."/>
            <person name="Lipzen A."/>
            <person name="Malagnac F."/>
            <person name="Mello A."/>
            <person name="Molinier V."/>
            <person name="Miyauchi S."/>
            <person name="Poulain J."/>
            <person name="Riccioni C."/>
            <person name="Rubini A."/>
            <person name="Sitrit Y."/>
            <person name="Splivallo R."/>
            <person name="Traeger S."/>
            <person name="Wang M."/>
            <person name="Zifcakova L."/>
            <person name="Wipf D."/>
            <person name="Zambonelli A."/>
            <person name="Paolocci F."/>
            <person name="Nowrousian M."/>
            <person name="Ottonello S."/>
            <person name="Baldrian P."/>
            <person name="Spatafora J.W."/>
            <person name="Henrissat B."/>
            <person name="Nagy L.G."/>
            <person name="Aury J.M."/>
            <person name="Wincker P."/>
            <person name="Grigoriev I.V."/>
            <person name="Bonfante P."/>
            <person name="Martin F.M."/>
        </authorList>
    </citation>
    <scope>NUCLEOTIDE SEQUENCE [LARGE SCALE GENOMIC DNA]</scope>
    <source>
        <strain evidence="7 8">ATCC MYA-4762</strain>
    </source>
</reference>
<name>A0A3N4LU70_9PEZI</name>
<evidence type="ECO:0000256" key="2">
    <source>
        <dbReference type="ARBA" id="ARBA00022771"/>
    </source>
</evidence>
<evidence type="ECO:0000313" key="7">
    <source>
        <dbReference type="EMBL" id="RPB26446.1"/>
    </source>
</evidence>
<keyword evidence="3" id="KW-0862">Zinc</keyword>
<dbReference type="InterPro" id="IPR019787">
    <property type="entry name" value="Znf_PHD-finger"/>
</dbReference>
<accession>A0A3N4LU70</accession>
<dbReference type="STRING" id="1051890.A0A3N4LU70"/>
<feature type="compositionally biased region" description="Low complexity" evidence="5">
    <location>
        <begin position="26"/>
        <end position="39"/>
    </location>
</feature>
<feature type="region of interest" description="Disordered" evidence="5">
    <location>
        <begin position="285"/>
        <end position="357"/>
    </location>
</feature>
<feature type="region of interest" description="Disordered" evidence="5">
    <location>
        <begin position="855"/>
        <end position="887"/>
    </location>
</feature>
<dbReference type="PANTHER" id="PTHR47636">
    <property type="entry name" value="TRANSCRIPTIONAL REGULATORY PROTEIN RCO1"/>
    <property type="match status" value="1"/>
</dbReference>
<dbReference type="AlphaFoldDB" id="A0A3N4LU70"/>
<dbReference type="PROSITE" id="PS01359">
    <property type="entry name" value="ZF_PHD_1"/>
    <property type="match status" value="1"/>
</dbReference>
<keyword evidence="8" id="KW-1185">Reference proteome</keyword>
<dbReference type="InterPro" id="IPR011011">
    <property type="entry name" value="Znf_FYVE_PHD"/>
</dbReference>
<dbReference type="InterPro" id="IPR013083">
    <property type="entry name" value="Znf_RING/FYVE/PHD"/>
</dbReference>
<feature type="region of interest" description="Disordered" evidence="5">
    <location>
        <begin position="116"/>
        <end position="137"/>
    </location>
</feature>
<evidence type="ECO:0000256" key="3">
    <source>
        <dbReference type="ARBA" id="ARBA00022833"/>
    </source>
</evidence>
<dbReference type="InterPro" id="IPR019786">
    <property type="entry name" value="Zinc_finger_PHD-type_CS"/>
</dbReference>
<feature type="compositionally biased region" description="Polar residues" evidence="5">
    <location>
        <begin position="878"/>
        <end position="887"/>
    </location>
</feature>
<feature type="compositionally biased region" description="Low complexity" evidence="5">
    <location>
        <begin position="446"/>
        <end position="457"/>
    </location>
</feature>
<feature type="compositionally biased region" description="Basic and acidic residues" evidence="5">
    <location>
        <begin position="304"/>
        <end position="328"/>
    </location>
</feature>
<dbReference type="CDD" id="cd15535">
    <property type="entry name" value="PHD1_Rco1"/>
    <property type="match status" value="1"/>
</dbReference>
<dbReference type="GO" id="GO:0032221">
    <property type="term" value="C:Rpd3S complex"/>
    <property type="evidence" value="ECO:0007669"/>
    <property type="project" value="TreeGrafter"/>
</dbReference>
<dbReference type="InterPro" id="IPR052819">
    <property type="entry name" value="Chromatin_regulatory_protein"/>
</dbReference>
<evidence type="ECO:0000256" key="1">
    <source>
        <dbReference type="ARBA" id="ARBA00022723"/>
    </source>
</evidence>
<protein>
    <recommendedName>
        <fullName evidence="6">PHD-type domain-containing protein</fullName>
    </recommendedName>
</protein>
<evidence type="ECO:0000259" key="6">
    <source>
        <dbReference type="PROSITE" id="PS50016"/>
    </source>
</evidence>
<feature type="domain" description="PHD-type" evidence="6">
    <location>
        <begin position="633"/>
        <end position="686"/>
    </location>
</feature>
<feature type="region of interest" description="Disordered" evidence="5">
    <location>
        <begin position="413"/>
        <end position="493"/>
    </location>
</feature>